<reference evidence="1" key="2">
    <citation type="journal article" date="2023" name="IMA Fungus">
        <title>Comparative genomic study of the Penicillium genus elucidates a diverse pangenome and 15 lateral gene transfer events.</title>
        <authorList>
            <person name="Petersen C."/>
            <person name="Sorensen T."/>
            <person name="Nielsen M.R."/>
            <person name="Sondergaard T.E."/>
            <person name="Sorensen J.L."/>
            <person name="Fitzpatrick D.A."/>
            <person name="Frisvad J.C."/>
            <person name="Nielsen K.L."/>
        </authorList>
    </citation>
    <scope>NUCLEOTIDE SEQUENCE</scope>
    <source>
        <strain evidence="1">IBT 21917</strain>
    </source>
</reference>
<keyword evidence="2" id="KW-1185">Reference proteome</keyword>
<sequence length="90" mass="10317">MEQGLRGSVHLARSPRVDFQIFENDPDRDDPDIWEIDRNKWLADLCDRRLTIGTHGWILVLVDHVSTPSANLMIGSFKSYRSTAASRTTF</sequence>
<gene>
    <name evidence="1" type="ORF">N7492_003926</name>
</gene>
<accession>A0A9W9LWJ0</accession>
<dbReference type="Proteomes" id="UP001146351">
    <property type="component" value="Unassembled WGS sequence"/>
</dbReference>
<name>A0A9W9LWJ0_9EURO</name>
<evidence type="ECO:0000313" key="1">
    <source>
        <dbReference type="EMBL" id="KAJ5180716.1"/>
    </source>
</evidence>
<proteinExistence type="predicted"/>
<comment type="caution">
    <text evidence="1">The sequence shown here is derived from an EMBL/GenBank/DDBJ whole genome shotgun (WGS) entry which is preliminary data.</text>
</comment>
<dbReference type="AlphaFoldDB" id="A0A9W9LWJ0"/>
<organism evidence="1 2">
    <name type="scientific">Penicillium capsulatum</name>
    <dbReference type="NCBI Taxonomy" id="69766"/>
    <lineage>
        <taxon>Eukaryota</taxon>
        <taxon>Fungi</taxon>
        <taxon>Dikarya</taxon>
        <taxon>Ascomycota</taxon>
        <taxon>Pezizomycotina</taxon>
        <taxon>Eurotiomycetes</taxon>
        <taxon>Eurotiomycetidae</taxon>
        <taxon>Eurotiales</taxon>
        <taxon>Aspergillaceae</taxon>
        <taxon>Penicillium</taxon>
    </lineage>
</organism>
<dbReference type="EMBL" id="JAPQKO010000002">
    <property type="protein sequence ID" value="KAJ5180716.1"/>
    <property type="molecule type" value="Genomic_DNA"/>
</dbReference>
<evidence type="ECO:0000313" key="2">
    <source>
        <dbReference type="Proteomes" id="UP001146351"/>
    </source>
</evidence>
<protein>
    <submittedName>
        <fullName evidence="1">Uncharacterized protein</fullName>
    </submittedName>
</protein>
<reference evidence="1" key="1">
    <citation type="submission" date="2022-11" db="EMBL/GenBank/DDBJ databases">
        <authorList>
            <person name="Petersen C."/>
        </authorList>
    </citation>
    <scope>NUCLEOTIDE SEQUENCE</scope>
    <source>
        <strain evidence="1">IBT 21917</strain>
    </source>
</reference>